<evidence type="ECO:0000313" key="4">
    <source>
        <dbReference type="EMBL" id="MFC7443172.1"/>
    </source>
</evidence>
<dbReference type="GO" id="GO:0016746">
    <property type="term" value="F:acyltransferase activity"/>
    <property type="evidence" value="ECO:0007669"/>
    <property type="project" value="UniProtKB-KW"/>
</dbReference>
<reference evidence="5" key="1">
    <citation type="journal article" date="2019" name="Int. J. Syst. Evol. Microbiol.">
        <title>The Global Catalogue of Microorganisms (GCM) 10K type strain sequencing project: providing services to taxonomists for standard genome sequencing and annotation.</title>
        <authorList>
            <consortium name="The Broad Institute Genomics Platform"/>
            <consortium name="The Broad Institute Genome Sequencing Center for Infectious Disease"/>
            <person name="Wu L."/>
            <person name="Ma J."/>
        </authorList>
    </citation>
    <scope>NUCLEOTIDE SEQUENCE [LARGE SCALE GENOMIC DNA]</scope>
    <source>
        <strain evidence="5">CGMCC 1.12942</strain>
    </source>
</reference>
<dbReference type="RefSeq" id="WP_379867499.1">
    <property type="nucleotide sequence ID" value="NZ_JBHTBW010000081.1"/>
</dbReference>
<dbReference type="InterPro" id="IPR016181">
    <property type="entry name" value="Acyl_CoA_acyltransferase"/>
</dbReference>
<keyword evidence="2 4" id="KW-0012">Acyltransferase</keyword>
<dbReference type="EMBL" id="JBHTBW010000081">
    <property type="protein sequence ID" value="MFC7443172.1"/>
    <property type="molecule type" value="Genomic_DNA"/>
</dbReference>
<keyword evidence="1 4" id="KW-0808">Transferase</keyword>
<name>A0ABW2RQ77_9BACL</name>
<evidence type="ECO:0000259" key="3">
    <source>
        <dbReference type="PROSITE" id="PS51186"/>
    </source>
</evidence>
<gene>
    <name evidence="4" type="ORF">ACFQNG_19075</name>
</gene>
<dbReference type="SUPFAM" id="SSF55729">
    <property type="entry name" value="Acyl-CoA N-acyltransferases (Nat)"/>
    <property type="match status" value="1"/>
</dbReference>
<dbReference type="EC" id="2.3.1.-" evidence="4"/>
<organism evidence="4 5">
    <name type="scientific">Laceyella putida</name>
    <dbReference type="NCBI Taxonomy" id="110101"/>
    <lineage>
        <taxon>Bacteria</taxon>
        <taxon>Bacillati</taxon>
        <taxon>Bacillota</taxon>
        <taxon>Bacilli</taxon>
        <taxon>Bacillales</taxon>
        <taxon>Thermoactinomycetaceae</taxon>
        <taxon>Laceyella</taxon>
    </lineage>
</organism>
<sequence length="95" mass="10669">MRYSLNFQCPTLFFIFSRTPRTHLIGKINLSFNRQTGHIYGFCVNPAHQGQGIGTAIIAAALGRYQSQVETFTLEVATENPLAIRLYERCGGFAR</sequence>
<dbReference type="PANTHER" id="PTHR43800">
    <property type="entry name" value="PEPTIDYL-LYSINE N-ACETYLTRANSFERASE YJAB"/>
    <property type="match status" value="1"/>
</dbReference>
<feature type="domain" description="N-acetyltransferase" evidence="3">
    <location>
        <begin position="1"/>
        <end position="95"/>
    </location>
</feature>
<dbReference type="InterPro" id="IPR000182">
    <property type="entry name" value="GNAT_dom"/>
</dbReference>
<dbReference type="Gene3D" id="3.40.630.30">
    <property type="match status" value="1"/>
</dbReference>
<evidence type="ECO:0000256" key="2">
    <source>
        <dbReference type="ARBA" id="ARBA00023315"/>
    </source>
</evidence>
<accession>A0ABW2RQ77</accession>
<protein>
    <submittedName>
        <fullName evidence="4">GNAT family N-acetyltransferase</fullName>
        <ecNumber evidence="4">2.3.1.-</ecNumber>
    </submittedName>
</protein>
<evidence type="ECO:0000313" key="5">
    <source>
        <dbReference type="Proteomes" id="UP001596500"/>
    </source>
</evidence>
<dbReference type="Pfam" id="PF00583">
    <property type="entry name" value="Acetyltransf_1"/>
    <property type="match status" value="1"/>
</dbReference>
<dbReference type="PROSITE" id="PS51186">
    <property type="entry name" value="GNAT"/>
    <property type="match status" value="1"/>
</dbReference>
<comment type="caution">
    <text evidence="4">The sequence shown here is derived from an EMBL/GenBank/DDBJ whole genome shotgun (WGS) entry which is preliminary data.</text>
</comment>
<dbReference type="Proteomes" id="UP001596500">
    <property type="component" value="Unassembled WGS sequence"/>
</dbReference>
<keyword evidence="5" id="KW-1185">Reference proteome</keyword>
<dbReference type="CDD" id="cd04301">
    <property type="entry name" value="NAT_SF"/>
    <property type="match status" value="1"/>
</dbReference>
<evidence type="ECO:0000256" key="1">
    <source>
        <dbReference type="ARBA" id="ARBA00022679"/>
    </source>
</evidence>
<proteinExistence type="predicted"/>
<dbReference type="PANTHER" id="PTHR43800:SF1">
    <property type="entry name" value="PEPTIDYL-LYSINE N-ACETYLTRANSFERASE YJAB"/>
    <property type="match status" value="1"/>
</dbReference>